<dbReference type="Pfam" id="PF03466">
    <property type="entry name" value="LysR_substrate"/>
    <property type="match status" value="1"/>
</dbReference>
<evidence type="ECO:0000313" key="7">
    <source>
        <dbReference type="EMBL" id="PQA56994.1"/>
    </source>
</evidence>
<evidence type="ECO:0000256" key="4">
    <source>
        <dbReference type="ARBA" id="ARBA00023159"/>
    </source>
</evidence>
<dbReference type="Proteomes" id="UP000239590">
    <property type="component" value="Unassembled WGS sequence"/>
</dbReference>
<dbReference type="InterPro" id="IPR036390">
    <property type="entry name" value="WH_DNA-bd_sf"/>
</dbReference>
<dbReference type="GO" id="GO:0003677">
    <property type="term" value="F:DNA binding"/>
    <property type="evidence" value="ECO:0007669"/>
    <property type="project" value="UniProtKB-KW"/>
</dbReference>
<dbReference type="Pfam" id="PF00126">
    <property type="entry name" value="HTH_1"/>
    <property type="match status" value="1"/>
</dbReference>
<dbReference type="OrthoDB" id="9803735at2"/>
<sequence length="302" mass="34479">MTIVQLEYLVAVDTYRSFNKAATHCFVTQPTLSLQLQKLEDVLGVKLFERNPVVPTKIGTEIIEKARLLLDDYYRIREVAQQEQRALAGELHIGVITTLAPYLIPGLMSRFRNKHPGVKLIIWEETTAQIIHKIKQGVIDCGIVSTPLNESQLLEHPLFTEKLVAYVDITSPLAQKKTLKPEDIDPAEIWVLNEGHCLRDEVLRMCQKKREQPEEPTYAFHTGSLETLRRLVDENGGATILPELALTQLNKEQQRKIRPFKAPEPTRSIGIITPKTFVKRRMIESLKQEIVEVYETAIQAKL</sequence>
<dbReference type="InterPro" id="IPR036388">
    <property type="entry name" value="WH-like_DNA-bd_sf"/>
</dbReference>
<keyword evidence="8" id="KW-1185">Reference proteome</keyword>
<evidence type="ECO:0000256" key="5">
    <source>
        <dbReference type="ARBA" id="ARBA00023163"/>
    </source>
</evidence>
<dbReference type="CDD" id="cd08411">
    <property type="entry name" value="PBP2_OxyR"/>
    <property type="match status" value="1"/>
</dbReference>
<evidence type="ECO:0000313" key="8">
    <source>
        <dbReference type="Proteomes" id="UP000239590"/>
    </source>
</evidence>
<dbReference type="Gene3D" id="3.40.190.10">
    <property type="entry name" value="Periplasmic binding protein-like II"/>
    <property type="match status" value="2"/>
</dbReference>
<keyword evidence="4" id="KW-0010">Activator</keyword>
<dbReference type="PRINTS" id="PR00039">
    <property type="entry name" value="HTHLYSR"/>
</dbReference>
<dbReference type="EMBL" id="PTRA01000002">
    <property type="protein sequence ID" value="PQA56994.1"/>
    <property type="molecule type" value="Genomic_DNA"/>
</dbReference>
<dbReference type="AlphaFoldDB" id="A0A2S7IKA9"/>
<keyword evidence="3 7" id="KW-0238">DNA-binding</keyword>
<gene>
    <name evidence="7" type="ORF">C5O19_16835</name>
</gene>
<keyword evidence="5" id="KW-0804">Transcription</keyword>
<comment type="similarity">
    <text evidence="1">Belongs to the LysR transcriptional regulatory family.</text>
</comment>
<name>A0A2S7IKA9_9BACT</name>
<dbReference type="PANTHER" id="PTHR30346">
    <property type="entry name" value="TRANSCRIPTIONAL DUAL REGULATOR HCAR-RELATED"/>
    <property type="match status" value="1"/>
</dbReference>
<evidence type="ECO:0000259" key="6">
    <source>
        <dbReference type="PROSITE" id="PS50931"/>
    </source>
</evidence>
<reference evidence="8" key="1">
    <citation type="submission" date="2018-02" db="EMBL/GenBank/DDBJ databases">
        <title>Genome sequencing of Solimonas sp. HR-BB.</title>
        <authorList>
            <person name="Lee Y."/>
            <person name="Jeon C.O."/>
        </authorList>
    </citation>
    <scope>NUCLEOTIDE SEQUENCE [LARGE SCALE GENOMIC DNA]</scope>
    <source>
        <strain evidence="8">HR-U</strain>
    </source>
</reference>
<evidence type="ECO:0000256" key="1">
    <source>
        <dbReference type="ARBA" id="ARBA00009437"/>
    </source>
</evidence>
<accession>A0A2S7IKA9</accession>
<proteinExistence type="inferred from homology"/>
<dbReference type="SUPFAM" id="SSF46785">
    <property type="entry name" value="Winged helix' DNA-binding domain"/>
    <property type="match status" value="1"/>
</dbReference>
<dbReference type="GO" id="GO:0032993">
    <property type="term" value="C:protein-DNA complex"/>
    <property type="evidence" value="ECO:0007669"/>
    <property type="project" value="TreeGrafter"/>
</dbReference>
<dbReference type="PANTHER" id="PTHR30346:SF26">
    <property type="entry name" value="HYDROGEN PEROXIDE-INDUCIBLE GENES ACTIVATOR"/>
    <property type="match status" value="1"/>
</dbReference>
<evidence type="ECO:0000256" key="3">
    <source>
        <dbReference type="ARBA" id="ARBA00023125"/>
    </source>
</evidence>
<organism evidence="7 8">
    <name type="scientific">Siphonobacter curvatus</name>
    <dbReference type="NCBI Taxonomy" id="2094562"/>
    <lineage>
        <taxon>Bacteria</taxon>
        <taxon>Pseudomonadati</taxon>
        <taxon>Bacteroidota</taxon>
        <taxon>Cytophagia</taxon>
        <taxon>Cytophagales</taxon>
        <taxon>Cytophagaceae</taxon>
        <taxon>Siphonobacter</taxon>
    </lineage>
</organism>
<feature type="domain" description="HTH lysR-type" evidence="6">
    <location>
        <begin position="1"/>
        <end position="56"/>
    </location>
</feature>
<dbReference type="PROSITE" id="PS50931">
    <property type="entry name" value="HTH_LYSR"/>
    <property type="match status" value="1"/>
</dbReference>
<dbReference type="GO" id="GO:0003700">
    <property type="term" value="F:DNA-binding transcription factor activity"/>
    <property type="evidence" value="ECO:0007669"/>
    <property type="project" value="InterPro"/>
</dbReference>
<dbReference type="InterPro" id="IPR005119">
    <property type="entry name" value="LysR_subst-bd"/>
</dbReference>
<dbReference type="Gene3D" id="1.10.10.10">
    <property type="entry name" value="Winged helix-like DNA-binding domain superfamily/Winged helix DNA-binding domain"/>
    <property type="match status" value="1"/>
</dbReference>
<dbReference type="RefSeq" id="WP_104714566.1">
    <property type="nucleotide sequence ID" value="NZ_PTRA01000002.1"/>
</dbReference>
<comment type="caution">
    <text evidence="7">The sequence shown here is derived from an EMBL/GenBank/DDBJ whole genome shotgun (WGS) entry which is preliminary data.</text>
</comment>
<evidence type="ECO:0000256" key="2">
    <source>
        <dbReference type="ARBA" id="ARBA00023015"/>
    </source>
</evidence>
<protein>
    <submittedName>
        <fullName evidence="7">DNA-binding transcriptional regulator OxyR</fullName>
    </submittedName>
</protein>
<dbReference type="SUPFAM" id="SSF53850">
    <property type="entry name" value="Periplasmic binding protein-like II"/>
    <property type="match status" value="1"/>
</dbReference>
<keyword evidence="2" id="KW-0805">Transcription regulation</keyword>
<dbReference type="InterPro" id="IPR000847">
    <property type="entry name" value="LysR_HTH_N"/>
</dbReference>